<evidence type="ECO:0000256" key="5">
    <source>
        <dbReference type="RuleBase" id="RU003560"/>
    </source>
</evidence>
<dbReference type="InterPro" id="IPR049704">
    <property type="entry name" value="Aminotrans_3_PPA_site"/>
</dbReference>
<reference evidence="7 8" key="1">
    <citation type="journal article" date="2018" name="PLoS Genet.">
        <title>Population sequencing reveals clonal diversity and ancestral inbreeding in the grapevine cultivar Chardonnay.</title>
        <authorList>
            <person name="Roach M.J."/>
            <person name="Johnson D.L."/>
            <person name="Bohlmann J."/>
            <person name="van Vuuren H.J."/>
            <person name="Jones S.J."/>
            <person name="Pretorius I.S."/>
            <person name="Schmidt S.A."/>
            <person name="Borneman A.R."/>
        </authorList>
    </citation>
    <scope>NUCLEOTIDE SEQUENCE [LARGE SCALE GENOMIC DNA]</scope>
    <source>
        <strain evidence="8">cv. Chardonnay</strain>
        <tissue evidence="7">Leaf</tissue>
    </source>
</reference>
<name>A0A438H5D9_VITVI</name>
<dbReference type="InterPro" id="IPR015424">
    <property type="entry name" value="PyrdxlP-dep_Trfase"/>
</dbReference>
<keyword evidence="3 7" id="KW-0808">Transferase</keyword>
<dbReference type="PROSITE" id="PS00600">
    <property type="entry name" value="AA_TRANSFER_CLASS_3"/>
    <property type="match status" value="1"/>
</dbReference>
<dbReference type="EMBL" id="QGNW01000276">
    <property type="protein sequence ID" value="RVW79718.1"/>
    <property type="molecule type" value="Genomic_DNA"/>
</dbReference>
<dbReference type="FunFam" id="3.40.640.10:FF:000275">
    <property type="entry name" value="Bifunctional dethiobiotin synthetase/7,8-diamino-pelargonic acid aminotransferase, mitochondrial"/>
    <property type="match status" value="1"/>
</dbReference>
<sequence>MLLIHVELLIILIFCVFIQVIALKGSYHGDTLGAMEAQAPSSYTGFLQQPWYGYFIRKAFMRTDLPNLKQGGAPAKSLAVHNCIEFVLNSRAYSLIQKAFVAELRYTGKGLFLDPPTIFMHDGIWKLSLPEGVQSEKLKQEELTFQSRGEFFSKSRDGSSLAGSYSSFISQQLSAYSGLRGFGHIGALIIEPGKKFSTSMSLIITALSVVQGSGGMHMIDPLFQRVLVNECRSRKIPVIFDEVFTGFWRLGAESASELLCCQPDIACFAKLMTGGIIPLAATLATDAVFNAFAGDSKLKALLHGHSYTAHAMGCTAAVKSIKWFKDPQTNSNITSEGRLLRELWDAELVHQISSHPAVQRVVALGTLFALELQAEGSNVGYGSLYARSLLLKLRDDGVYLRPLGNVIYLMCGPCTSPETCSQLLIKLYRRLEEFKPS</sequence>
<dbReference type="InterPro" id="IPR015422">
    <property type="entry name" value="PyrdxlP-dep_Trfase_small"/>
</dbReference>
<comment type="caution">
    <text evidence="7">The sequence shown here is derived from an EMBL/GenBank/DDBJ whole genome shotgun (WGS) entry which is preliminary data.</text>
</comment>
<comment type="similarity">
    <text evidence="5">Belongs to the class-III pyridoxal-phosphate-dependent aminotransferase family.</text>
</comment>
<feature type="signal peptide" evidence="6">
    <location>
        <begin position="1"/>
        <end position="22"/>
    </location>
</feature>
<proteinExistence type="inferred from homology"/>
<evidence type="ECO:0000256" key="4">
    <source>
        <dbReference type="ARBA" id="ARBA00022898"/>
    </source>
</evidence>
<organism evidence="7 8">
    <name type="scientific">Vitis vinifera</name>
    <name type="common">Grape</name>
    <dbReference type="NCBI Taxonomy" id="29760"/>
    <lineage>
        <taxon>Eukaryota</taxon>
        <taxon>Viridiplantae</taxon>
        <taxon>Streptophyta</taxon>
        <taxon>Embryophyta</taxon>
        <taxon>Tracheophyta</taxon>
        <taxon>Spermatophyta</taxon>
        <taxon>Magnoliopsida</taxon>
        <taxon>eudicotyledons</taxon>
        <taxon>Gunneridae</taxon>
        <taxon>Pentapetalae</taxon>
        <taxon>rosids</taxon>
        <taxon>Vitales</taxon>
        <taxon>Vitaceae</taxon>
        <taxon>Viteae</taxon>
        <taxon>Vitis</taxon>
    </lineage>
</organism>
<keyword evidence="6" id="KW-0732">Signal</keyword>
<gene>
    <name evidence="7" type="primary">BIO3-BIO1_2</name>
    <name evidence="7" type="ORF">CK203_042406</name>
</gene>
<evidence type="ECO:0000256" key="3">
    <source>
        <dbReference type="ARBA" id="ARBA00022679"/>
    </source>
</evidence>
<dbReference type="SUPFAM" id="SSF53383">
    <property type="entry name" value="PLP-dependent transferases"/>
    <property type="match status" value="1"/>
</dbReference>
<keyword evidence="2 7" id="KW-0032">Aminotransferase</keyword>
<dbReference type="GO" id="GO:0008483">
    <property type="term" value="F:transaminase activity"/>
    <property type="evidence" value="ECO:0007669"/>
    <property type="project" value="UniProtKB-KW"/>
</dbReference>
<evidence type="ECO:0000256" key="1">
    <source>
        <dbReference type="ARBA" id="ARBA00004173"/>
    </source>
</evidence>
<dbReference type="PANTHER" id="PTHR42684">
    <property type="entry name" value="ADENOSYLMETHIONINE-8-AMINO-7-OXONONANOATE AMINOTRANSFERASE"/>
    <property type="match status" value="1"/>
</dbReference>
<dbReference type="AlphaFoldDB" id="A0A438H5D9"/>
<dbReference type="Proteomes" id="UP000288805">
    <property type="component" value="Unassembled WGS sequence"/>
</dbReference>
<dbReference type="Gene3D" id="3.40.640.10">
    <property type="entry name" value="Type I PLP-dependent aspartate aminotransferase-like (Major domain)"/>
    <property type="match status" value="2"/>
</dbReference>
<dbReference type="PANTHER" id="PTHR42684:SF3">
    <property type="entry name" value="ADENOSYLMETHIONINE-8-AMINO-7-OXONONANOATE AMINOTRANSFERASE"/>
    <property type="match status" value="1"/>
</dbReference>
<evidence type="ECO:0000256" key="6">
    <source>
        <dbReference type="SAM" id="SignalP"/>
    </source>
</evidence>
<dbReference type="InterPro" id="IPR015421">
    <property type="entry name" value="PyrdxlP-dep_Trfase_major"/>
</dbReference>
<evidence type="ECO:0000313" key="8">
    <source>
        <dbReference type="Proteomes" id="UP000288805"/>
    </source>
</evidence>
<dbReference type="InterPro" id="IPR005814">
    <property type="entry name" value="Aminotrans_3"/>
</dbReference>
<dbReference type="Pfam" id="PF00202">
    <property type="entry name" value="Aminotran_3"/>
    <property type="match status" value="1"/>
</dbReference>
<protein>
    <submittedName>
        <fullName evidence="7">Bifunctional dethiobiotin synthetase/7,8-diamino-pelargonic acid aminotransferase, mitochondrial</fullName>
    </submittedName>
</protein>
<evidence type="ECO:0000313" key="7">
    <source>
        <dbReference type="EMBL" id="RVW79718.1"/>
    </source>
</evidence>
<dbReference type="GO" id="GO:0005739">
    <property type="term" value="C:mitochondrion"/>
    <property type="evidence" value="ECO:0007669"/>
    <property type="project" value="UniProtKB-SubCell"/>
</dbReference>
<evidence type="ECO:0000256" key="2">
    <source>
        <dbReference type="ARBA" id="ARBA00022576"/>
    </source>
</evidence>
<feature type="chain" id="PRO_5019328422" evidence="6">
    <location>
        <begin position="23"/>
        <end position="437"/>
    </location>
</feature>
<comment type="subcellular location">
    <subcellularLocation>
        <location evidence="1">Mitochondrion</location>
    </subcellularLocation>
</comment>
<keyword evidence="4 5" id="KW-0663">Pyridoxal phosphate</keyword>
<dbReference type="GO" id="GO:0030170">
    <property type="term" value="F:pyridoxal phosphate binding"/>
    <property type="evidence" value="ECO:0007669"/>
    <property type="project" value="InterPro"/>
</dbReference>
<accession>A0A438H5D9</accession>
<dbReference type="Gene3D" id="3.90.1150.10">
    <property type="entry name" value="Aspartate Aminotransferase, domain 1"/>
    <property type="match status" value="1"/>
</dbReference>
<dbReference type="FunFam" id="3.90.1150.10:FF:000090">
    <property type="entry name" value="Bifunctional dethiobiotin synthetase/7,8-diamino-pelargonic acid aminotransferase, mitochondrial"/>
    <property type="match status" value="1"/>
</dbReference>